<proteinExistence type="predicted"/>
<organism evidence="2 3">
    <name type="scientific">Botryotinia convoluta</name>
    <dbReference type="NCBI Taxonomy" id="54673"/>
    <lineage>
        <taxon>Eukaryota</taxon>
        <taxon>Fungi</taxon>
        <taxon>Dikarya</taxon>
        <taxon>Ascomycota</taxon>
        <taxon>Pezizomycotina</taxon>
        <taxon>Leotiomycetes</taxon>
        <taxon>Helotiales</taxon>
        <taxon>Sclerotiniaceae</taxon>
        <taxon>Botryotinia</taxon>
    </lineage>
</organism>
<evidence type="ECO:0000313" key="3">
    <source>
        <dbReference type="Proteomes" id="UP000297527"/>
    </source>
</evidence>
<comment type="caution">
    <text evidence="2">The sequence shown here is derived from an EMBL/GenBank/DDBJ whole genome shotgun (WGS) entry which is preliminary data.</text>
</comment>
<keyword evidence="3" id="KW-1185">Reference proteome</keyword>
<name>A0A4Z1HC92_9HELO</name>
<protein>
    <submittedName>
        <fullName evidence="2">Uncharacterized protein</fullName>
    </submittedName>
</protein>
<evidence type="ECO:0000256" key="1">
    <source>
        <dbReference type="SAM" id="MobiDB-lite"/>
    </source>
</evidence>
<feature type="region of interest" description="Disordered" evidence="1">
    <location>
        <begin position="60"/>
        <end position="84"/>
    </location>
</feature>
<dbReference type="Proteomes" id="UP000297527">
    <property type="component" value="Unassembled WGS sequence"/>
</dbReference>
<dbReference type="AlphaFoldDB" id="A0A4Z1HC92"/>
<reference evidence="2 3" key="1">
    <citation type="submission" date="2017-12" db="EMBL/GenBank/DDBJ databases">
        <title>Comparative genomics of Botrytis spp.</title>
        <authorList>
            <person name="Valero-Jimenez C.A."/>
            <person name="Tapia P."/>
            <person name="Veloso J."/>
            <person name="Silva-Moreno E."/>
            <person name="Staats M."/>
            <person name="Valdes J.H."/>
            <person name="Van Kan J.A.L."/>
        </authorList>
    </citation>
    <scope>NUCLEOTIDE SEQUENCE [LARGE SCALE GENOMIC DNA]</scope>
    <source>
        <strain evidence="2 3">MUCL11595</strain>
    </source>
</reference>
<gene>
    <name evidence="2" type="ORF">BCON_0310g00040</name>
</gene>
<evidence type="ECO:0000313" key="2">
    <source>
        <dbReference type="EMBL" id="TGO46726.1"/>
    </source>
</evidence>
<dbReference type="EMBL" id="PQXN01000309">
    <property type="protein sequence ID" value="TGO46726.1"/>
    <property type="molecule type" value="Genomic_DNA"/>
</dbReference>
<accession>A0A4Z1HC92</accession>
<sequence length="84" mass="9112">MPPTTADTDIFKLFQSYIKAPTLDIVASRSPTRRASLIATPYTACNSVDVWVEESPGRAAIPPSFRRPEQSEDPGSEPAFSAPC</sequence>